<dbReference type="GO" id="GO:0000978">
    <property type="term" value="F:RNA polymerase II cis-regulatory region sequence-specific DNA binding"/>
    <property type="evidence" value="ECO:0007669"/>
    <property type="project" value="InterPro"/>
</dbReference>
<dbReference type="PROSITE" id="PS00031">
    <property type="entry name" value="NUCLEAR_REC_DBD_1"/>
    <property type="match status" value="1"/>
</dbReference>
<dbReference type="InterPro" id="IPR001628">
    <property type="entry name" value="Znf_hrmn_rcpt"/>
</dbReference>
<dbReference type="GO" id="GO:0005634">
    <property type="term" value="C:nucleus"/>
    <property type="evidence" value="ECO:0007669"/>
    <property type="project" value="UniProtKB-SubCell"/>
</dbReference>
<evidence type="ECO:0000256" key="5">
    <source>
        <dbReference type="ARBA" id="ARBA00022833"/>
    </source>
</evidence>
<dbReference type="SMR" id="A0A1I7RQX3"/>
<dbReference type="PROSITE" id="PS51030">
    <property type="entry name" value="NUCLEAR_REC_DBD_2"/>
    <property type="match status" value="1"/>
</dbReference>
<evidence type="ECO:0000313" key="15">
    <source>
        <dbReference type="Proteomes" id="UP000659654"/>
    </source>
</evidence>
<dbReference type="Proteomes" id="UP000095284">
    <property type="component" value="Unplaced"/>
</dbReference>
<evidence type="ECO:0000259" key="12">
    <source>
        <dbReference type="PROSITE" id="PS51030"/>
    </source>
</evidence>
<evidence type="ECO:0000256" key="10">
    <source>
        <dbReference type="ARBA" id="ARBA00023242"/>
    </source>
</evidence>
<dbReference type="SUPFAM" id="SSF57716">
    <property type="entry name" value="Glucocorticoid receptor-like (DNA-binding domain)"/>
    <property type="match status" value="1"/>
</dbReference>
<dbReference type="OrthoDB" id="5771769at2759"/>
<feature type="compositionally biased region" description="Basic and acidic residues" evidence="11">
    <location>
        <begin position="1"/>
        <end position="10"/>
    </location>
</feature>
<evidence type="ECO:0000256" key="11">
    <source>
        <dbReference type="SAM" id="MobiDB-lite"/>
    </source>
</evidence>
<comment type="subcellular location">
    <subcellularLocation>
        <location evidence="1">Nucleus</location>
    </subcellularLocation>
</comment>
<comment type="similarity">
    <text evidence="2">Belongs to the nuclear hormone receptor family.</text>
</comment>
<dbReference type="WBParaSite" id="BXY_0311800.1">
    <property type="protein sequence ID" value="BXY_0311800.1"/>
    <property type="gene ID" value="BXY_0311800"/>
</dbReference>
<dbReference type="GO" id="GO:0003700">
    <property type="term" value="F:DNA-binding transcription factor activity"/>
    <property type="evidence" value="ECO:0007669"/>
    <property type="project" value="InterPro"/>
</dbReference>
<dbReference type="SUPFAM" id="SSF48508">
    <property type="entry name" value="Nuclear receptor ligand-binding domain"/>
    <property type="match status" value="1"/>
</dbReference>
<dbReference type="InterPro" id="IPR013088">
    <property type="entry name" value="Znf_NHR/GATA"/>
</dbReference>
<keyword evidence="6" id="KW-0805">Transcription regulation</keyword>
<dbReference type="PANTHER" id="PTHR46011:SF6">
    <property type="entry name" value="HIGH ZINC ACTIVATED NUCLEAR RECEPTOR PROTEIN"/>
    <property type="match status" value="1"/>
</dbReference>
<dbReference type="PANTHER" id="PTHR46011">
    <property type="entry name" value="NUCLEAR HORMONE RECEPTOR FAMILY MEMBER NHR-86-RELATED"/>
    <property type="match status" value="1"/>
</dbReference>
<reference evidence="16" key="1">
    <citation type="submission" date="2016-11" db="UniProtKB">
        <authorList>
            <consortium name="WormBaseParasite"/>
        </authorList>
    </citation>
    <scope>IDENTIFICATION</scope>
</reference>
<proteinExistence type="inferred from homology"/>
<evidence type="ECO:0000313" key="13">
    <source>
        <dbReference type="EMBL" id="CAD5234750.1"/>
    </source>
</evidence>
<protein>
    <submittedName>
        <fullName evidence="13">(pine wood nematode) hypothetical protein</fullName>
    </submittedName>
    <submittedName>
        <fullName evidence="16">Nuclear receptor domain-containing protein</fullName>
    </submittedName>
</protein>
<dbReference type="InterPro" id="IPR000536">
    <property type="entry name" value="Nucl_hrmn_rcpt_lig-bd"/>
</dbReference>
<evidence type="ECO:0000256" key="9">
    <source>
        <dbReference type="ARBA" id="ARBA00023170"/>
    </source>
</evidence>
<evidence type="ECO:0000256" key="8">
    <source>
        <dbReference type="ARBA" id="ARBA00023163"/>
    </source>
</evidence>
<dbReference type="Gene3D" id="1.10.565.10">
    <property type="entry name" value="Retinoid X Receptor"/>
    <property type="match status" value="1"/>
</dbReference>
<evidence type="ECO:0000256" key="3">
    <source>
        <dbReference type="ARBA" id="ARBA00022723"/>
    </source>
</evidence>
<feature type="domain" description="Nuclear receptor" evidence="12">
    <location>
        <begin position="24"/>
        <end position="99"/>
    </location>
</feature>
<name>A0A1I7RQX3_BURXY</name>
<dbReference type="eggNOG" id="KOG3575">
    <property type="taxonomic scope" value="Eukaryota"/>
</dbReference>
<keyword evidence="15" id="KW-1185">Reference proteome</keyword>
<feature type="region of interest" description="Disordered" evidence="11">
    <location>
        <begin position="1"/>
        <end position="23"/>
    </location>
</feature>
<keyword evidence="3" id="KW-0479">Metal-binding</keyword>
<keyword evidence="8" id="KW-0804">Transcription</keyword>
<evidence type="ECO:0000256" key="4">
    <source>
        <dbReference type="ARBA" id="ARBA00022771"/>
    </source>
</evidence>
<dbReference type="CDD" id="cd06960">
    <property type="entry name" value="NR_DBD_HNF4A"/>
    <property type="match status" value="1"/>
</dbReference>
<dbReference type="EMBL" id="CAJFDI010000006">
    <property type="protein sequence ID" value="CAD5234750.1"/>
    <property type="molecule type" value="Genomic_DNA"/>
</dbReference>
<accession>A0A1I7RQX3</accession>
<dbReference type="PRINTS" id="PR00047">
    <property type="entry name" value="STROIDFINGER"/>
</dbReference>
<dbReference type="SMART" id="SM00399">
    <property type="entry name" value="ZnF_C4"/>
    <property type="match status" value="1"/>
</dbReference>
<dbReference type="InterPro" id="IPR035500">
    <property type="entry name" value="NHR-like_dom_sf"/>
</dbReference>
<dbReference type="EMBL" id="CAJFCV020000006">
    <property type="protein sequence ID" value="CAG9130727.1"/>
    <property type="molecule type" value="Genomic_DNA"/>
</dbReference>
<dbReference type="GO" id="GO:0008270">
    <property type="term" value="F:zinc ion binding"/>
    <property type="evidence" value="ECO:0007669"/>
    <property type="project" value="UniProtKB-KW"/>
</dbReference>
<evidence type="ECO:0000256" key="1">
    <source>
        <dbReference type="ARBA" id="ARBA00004123"/>
    </source>
</evidence>
<dbReference type="Gene3D" id="3.30.50.10">
    <property type="entry name" value="Erythroid Transcription Factor GATA-1, subunit A"/>
    <property type="match status" value="1"/>
</dbReference>
<dbReference type="Pfam" id="PF00105">
    <property type="entry name" value="zf-C4"/>
    <property type="match status" value="1"/>
</dbReference>
<sequence>MTLELDKASDKAYSSPGSSNGSSKDFCEVCGAIPASMHFGTNACRPCAAFFRRSVVLKRKYKCKFGGTCPVNKNVRSVCAHCRYNKCLSAGMDTQSIRYPFDLIGPKKERISPSVNTKQTVSILNNITVGYKKFIEDTKVLYFACHPEDLFNDNIKFRQSTVLEHIHFERALLIYVLKMLNDYFHPYNSIPKQEQIRIFEVFQYQFVKLNQCYLNTKYFPEDDSKLFLHYGSYINKDEIDHFFSTDKDVQMSVKSFRPLHMKMYRIAQKYKLMKVDAVETAAMAGIVLWREANFLYPDKRYEDMMQQIYSDLAIYCKKKCDDQNQRYVSIVCLLRYFEEFAQVLSESTLMGSLMHDHYIFGLNKDIFK</sequence>
<gene>
    <name evidence="13" type="ORF">BXYJ_LOCUS14841</name>
</gene>
<dbReference type="Proteomes" id="UP000659654">
    <property type="component" value="Unassembled WGS sequence"/>
</dbReference>
<dbReference type="Proteomes" id="UP000582659">
    <property type="component" value="Unassembled WGS sequence"/>
</dbReference>
<dbReference type="InterPro" id="IPR049636">
    <property type="entry name" value="HNF4-like_DBD"/>
</dbReference>
<evidence type="ECO:0000313" key="16">
    <source>
        <dbReference type="WBParaSite" id="BXY_0311800.1"/>
    </source>
</evidence>
<feature type="compositionally biased region" description="Low complexity" evidence="11">
    <location>
        <begin position="14"/>
        <end position="23"/>
    </location>
</feature>
<keyword evidence="4" id="KW-0863">Zinc-finger</keyword>
<dbReference type="Pfam" id="PF00104">
    <property type="entry name" value="Hormone_recep"/>
    <property type="match status" value="1"/>
</dbReference>
<organism evidence="14 16">
    <name type="scientific">Bursaphelenchus xylophilus</name>
    <name type="common">Pinewood nematode worm</name>
    <name type="synonym">Aphelenchoides xylophilus</name>
    <dbReference type="NCBI Taxonomy" id="6326"/>
    <lineage>
        <taxon>Eukaryota</taxon>
        <taxon>Metazoa</taxon>
        <taxon>Ecdysozoa</taxon>
        <taxon>Nematoda</taxon>
        <taxon>Chromadorea</taxon>
        <taxon>Rhabditida</taxon>
        <taxon>Tylenchina</taxon>
        <taxon>Tylenchomorpha</taxon>
        <taxon>Aphelenchoidea</taxon>
        <taxon>Aphelenchoididae</taxon>
        <taxon>Bursaphelenchus</taxon>
    </lineage>
</organism>
<keyword evidence="9" id="KW-0675">Receptor</keyword>
<keyword evidence="7" id="KW-0238">DNA-binding</keyword>
<dbReference type="AlphaFoldDB" id="A0A1I7RQX3"/>
<evidence type="ECO:0000313" key="14">
    <source>
        <dbReference type="Proteomes" id="UP000095284"/>
    </source>
</evidence>
<evidence type="ECO:0000256" key="7">
    <source>
        <dbReference type="ARBA" id="ARBA00023125"/>
    </source>
</evidence>
<keyword evidence="5" id="KW-0862">Zinc</keyword>
<reference evidence="13" key="2">
    <citation type="submission" date="2020-09" db="EMBL/GenBank/DDBJ databases">
        <authorList>
            <person name="Kikuchi T."/>
        </authorList>
    </citation>
    <scope>NUCLEOTIDE SEQUENCE</scope>
    <source>
        <strain evidence="13">Ka4C1</strain>
    </source>
</reference>
<evidence type="ECO:0000256" key="6">
    <source>
        <dbReference type="ARBA" id="ARBA00023015"/>
    </source>
</evidence>
<evidence type="ECO:0000256" key="2">
    <source>
        <dbReference type="ARBA" id="ARBA00005993"/>
    </source>
</evidence>
<keyword evidence="10" id="KW-0539">Nucleus</keyword>